<dbReference type="Pfam" id="PF13233">
    <property type="entry name" value="Complex1_LYR_2"/>
    <property type="match status" value="1"/>
</dbReference>
<keyword evidence="2" id="KW-1185">Reference proteome</keyword>
<accession>A0A232LVT9</accession>
<dbReference type="GO" id="GO:0005759">
    <property type="term" value="C:mitochondrial matrix"/>
    <property type="evidence" value="ECO:0007669"/>
    <property type="project" value="TreeGrafter"/>
</dbReference>
<dbReference type="PANTHER" id="PTHR28015:SF1">
    <property type="entry name" value="ATP SYNTHASE ASSEMBLY FACTOR FMC1, MITOCHONDRIAL"/>
    <property type="match status" value="1"/>
</dbReference>
<dbReference type="OrthoDB" id="15893at2759"/>
<comment type="caution">
    <text evidence="1">The sequence shown here is derived from an EMBL/GenBank/DDBJ whole genome shotgun (WGS) entry which is preliminary data.</text>
</comment>
<reference evidence="1 2" key="1">
    <citation type="journal article" date="2015" name="Environ. Microbiol.">
        <title>Metagenome sequence of Elaphomyces granulatus from sporocarp tissue reveals Ascomycota ectomycorrhizal fingerprints of genome expansion and a Proteobacteria-rich microbiome.</title>
        <authorList>
            <person name="Quandt C.A."/>
            <person name="Kohler A."/>
            <person name="Hesse C.N."/>
            <person name="Sharpton T.J."/>
            <person name="Martin F."/>
            <person name="Spatafora J.W."/>
        </authorList>
    </citation>
    <scope>NUCLEOTIDE SEQUENCE [LARGE SCALE GENOMIC DNA]</scope>
    <source>
        <strain evidence="1 2">OSC145934</strain>
    </source>
</reference>
<gene>
    <name evidence="1" type="ORF">Egran_04099</name>
</gene>
<evidence type="ECO:0008006" key="3">
    <source>
        <dbReference type="Google" id="ProtNLM"/>
    </source>
</evidence>
<dbReference type="InterPro" id="IPR039196">
    <property type="entry name" value="Fmc1"/>
</dbReference>
<dbReference type="Proteomes" id="UP000243515">
    <property type="component" value="Unassembled WGS sequence"/>
</dbReference>
<evidence type="ECO:0000313" key="2">
    <source>
        <dbReference type="Proteomes" id="UP000243515"/>
    </source>
</evidence>
<sequence length="114" mass="13112">MVDIVPSQARSLYRAMLRELPRRPLSSPSPLQVRIRTTFSRPSIAAGQDGDVTILSRIQQAEQFVQYVQAQRMHAVLLERYNPGINNPDQEEKIRLTARRVGMELPIESNKREE</sequence>
<evidence type="ECO:0000313" key="1">
    <source>
        <dbReference type="EMBL" id="OXV08138.1"/>
    </source>
</evidence>
<dbReference type="PANTHER" id="PTHR28015">
    <property type="entry name" value="ATP SYNTHASE ASSEMBLY FACTOR FMC1, MITOCHONDRIAL"/>
    <property type="match status" value="1"/>
</dbReference>
<name>A0A232LVT9_9EURO</name>
<organism evidence="1 2">
    <name type="scientific">Elaphomyces granulatus</name>
    <dbReference type="NCBI Taxonomy" id="519963"/>
    <lineage>
        <taxon>Eukaryota</taxon>
        <taxon>Fungi</taxon>
        <taxon>Dikarya</taxon>
        <taxon>Ascomycota</taxon>
        <taxon>Pezizomycotina</taxon>
        <taxon>Eurotiomycetes</taxon>
        <taxon>Eurotiomycetidae</taxon>
        <taxon>Eurotiales</taxon>
        <taxon>Elaphomycetaceae</taxon>
        <taxon>Elaphomyces</taxon>
    </lineage>
</organism>
<protein>
    <recommendedName>
        <fullName evidence="3">Mitochondrial zinc maintenance protein 1, mitochondrial</fullName>
    </recommendedName>
</protein>
<dbReference type="GO" id="GO:0033615">
    <property type="term" value="P:mitochondrial proton-transporting ATP synthase complex assembly"/>
    <property type="evidence" value="ECO:0007669"/>
    <property type="project" value="InterPro"/>
</dbReference>
<proteinExistence type="predicted"/>
<dbReference type="EMBL" id="NPHW01004301">
    <property type="protein sequence ID" value="OXV08138.1"/>
    <property type="molecule type" value="Genomic_DNA"/>
</dbReference>
<dbReference type="AlphaFoldDB" id="A0A232LVT9"/>